<name>A0A8J6Z073_9RHOB</name>
<evidence type="ECO:0000259" key="7">
    <source>
        <dbReference type="Pfam" id="PF00892"/>
    </source>
</evidence>
<feature type="transmembrane region" description="Helical" evidence="6">
    <location>
        <begin position="124"/>
        <end position="140"/>
    </location>
</feature>
<feature type="transmembrane region" description="Helical" evidence="6">
    <location>
        <begin position="7"/>
        <end position="28"/>
    </location>
</feature>
<evidence type="ECO:0000313" key="9">
    <source>
        <dbReference type="Proteomes" id="UP000609121"/>
    </source>
</evidence>
<comment type="subcellular location">
    <subcellularLocation>
        <location evidence="1">Membrane</location>
        <topology evidence="1">Multi-pass membrane protein</topology>
    </subcellularLocation>
</comment>
<gene>
    <name evidence="8" type="ORF">ICN82_13660</name>
</gene>
<sequence length="289" mass="30585">MNENTRGILFMVIAMATMLTSDTVVKSVAQDLPLFQIIFLRHVFMTAGLGLMAWRDGALRLRPAPRQATLIGLRSLGECTVVCFYLIALTLMPMGAATAIFQLQPLAVTLAAAVFLAQPIGPRRLIAIAVGFAGVLLIVRPGSEAFGPGALFVLVAVAGVCLRDIATRMLGASVPASLLALLASGALMLISLVVMTVKGGWMPVSPAQLGLIFAGACFLLTGYMAMVLAMRFGEIAVISPFRYVSLVIALIYGFAFFGEMPQPVMLLGAAIIVASGIYTFMRERRLGAG</sequence>
<evidence type="ECO:0000256" key="4">
    <source>
        <dbReference type="ARBA" id="ARBA00022989"/>
    </source>
</evidence>
<feature type="transmembrane region" description="Helical" evidence="6">
    <location>
        <begin position="178"/>
        <end position="197"/>
    </location>
</feature>
<dbReference type="InterPro" id="IPR037185">
    <property type="entry name" value="EmrE-like"/>
</dbReference>
<evidence type="ECO:0000256" key="6">
    <source>
        <dbReference type="SAM" id="Phobius"/>
    </source>
</evidence>
<dbReference type="PANTHER" id="PTHR22911:SF6">
    <property type="entry name" value="SOLUTE CARRIER FAMILY 35 MEMBER G1"/>
    <property type="match status" value="1"/>
</dbReference>
<feature type="transmembrane region" description="Helical" evidence="6">
    <location>
        <begin position="209"/>
        <end position="229"/>
    </location>
</feature>
<organism evidence="8 9">
    <name type="scientific">Mangrovicoccus algicola</name>
    <dbReference type="NCBI Taxonomy" id="2771008"/>
    <lineage>
        <taxon>Bacteria</taxon>
        <taxon>Pseudomonadati</taxon>
        <taxon>Pseudomonadota</taxon>
        <taxon>Alphaproteobacteria</taxon>
        <taxon>Rhodobacterales</taxon>
        <taxon>Paracoccaceae</taxon>
        <taxon>Mangrovicoccus</taxon>
    </lineage>
</organism>
<keyword evidence="5 6" id="KW-0472">Membrane</keyword>
<reference evidence="8" key="1">
    <citation type="submission" date="2020-09" db="EMBL/GenBank/DDBJ databases">
        <title>A novel bacterium of genus Mangrovicoccus, isolated from South China Sea.</title>
        <authorList>
            <person name="Huang H."/>
            <person name="Mo K."/>
            <person name="Hu Y."/>
        </authorList>
    </citation>
    <scope>NUCLEOTIDE SEQUENCE</scope>
    <source>
        <strain evidence="8">HB182678</strain>
    </source>
</reference>
<feature type="transmembrane region" description="Helical" evidence="6">
    <location>
        <begin position="146"/>
        <end position="166"/>
    </location>
</feature>
<evidence type="ECO:0000256" key="3">
    <source>
        <dbReference type="ARBA" id="ARBA00022692"/>
    </source>
</evidence>
<comment type="caution">
    <text evidence="8">The sequence shown here is derived from an EMBL/GenBank/DDBJ whole genome shotgun (WGS) entry which is preliminary data.</text>
</comment>
<protein>
    <submittedName>
        <fullName evidence="8">DMT family transporter</fullName>
    </submittedName>
</protein>
<dbReference type="Proteomes" id="UP000609121">
    <property type="component" value="Unassembled WGS sequence"/>
</dbReference>
<accession>A0A8J6Z073</accession>
<feature type="transmembrane region" description="Helical" evidence="6">
    <location>
        <begin position="264"/>
        <end position="281"/>
    </location>
</feature>
<feature type="transmembrane region" description="Helical" evidence="6">
    <location>
        <begin position="241"/>
        <end position="258"/>
    </location>
</feature>
<dbReference type="AlphaFoldDB" id="A0A8J6Z073"/>
<dbReference type="InterPro" id="IPR000620">
    <property type="entry name" value="EamA_dom"/>
</dbReference>
<proteinExistence type="inferred from homology"/>
<evidence type="ECO:0000256" key="1">
    <source>
        <dbReference type="ARBA" id="ARBA00004141"/>
    </source>
</evidence>
<dbReference type="Gene3D" id="1.10.3730.20">
    <property type="match status" value="1"/>
</dbReference>
<dbReference type="SUPFAM" id="SSF103481">
    <property type="entry name" value="Multidrug resistance efflux transporter EmrE"/>
    <property type="match status" value="2"/>
</dbReference>
<dbReference type="GO" id="GO:0016020">
    <property type="term" value="C:membrane"/>
    <property type="evidence" value="ECO:0007669"/>
    <property type="project" value="UniProtKB-SubCell"/>
</dbReference>
<feature type="domain" description="EamA" evidence="7">
    <location>
        <begin position="6"/>
        <end position="139"/>
    </location>
</feature>
<comment type="similarity">
    <text evidence="2">Belongs to the drug/metabolite transporter (DMT) superfamily. 10 TMS drug/metabolite exporter (DME) (TC 2.A.7.3) family.</text>
</comment>
<feature type="transmembrane region" description="Helical" evidence="6">
    <location>
        <begin position="34"/>
        <end position="54"/>
    </location>
</feature>
<dbReference type="PANTHER" id="PTHR22911">
    <property type="entry name" value="ACYL-MALONYL CONDENSING ENZYME-RELATED"/>
    <property type="match status" value="1"/>
</dbReference>
<evidence type="ECO:0000256" key="5">
    <source>
        <dbReference type="ARBA" id="ARBA00023136"/>
    </source>
</evidence>
<dbReference type="EMBL" id="JACVXA010000042">
    <property type="protein sequence ID" value="MBE3639246.1"/>
    <property type="molecule type" value="Genomic_DNA"/>
</dbReference>
<evidence type="ECO:0000313" key="8">
    <source>
        <dbReference type="EMBL" id="MBE3639246.1"/>
    </source>
</evidence>
<evidence type="ECO:0000256" key="2">
    <source>
        <dbReference type="ARBA" id="ARBA00009853"/>
    </source>
</evidence>
<feature type="transmembrane region" description="Helical" evidence="6">
    <location>
        <begin position="99"/>
        <end position="117"/>
    </location>
</feature>
<keyword evidence="9" id="KW-1185">Reference proteome</keyword>
<dbReference type="Pfam" id="PF00892">
    <property type="entry name" value="EamA"/>
    <property type="match status" value="1"/>
</dbReference>
<keyword evidence="4 6" id="KW-1133">Transmembrane helix</keyword>
<dbReference type="RefSeq" id="WP_193183718.1">
    <property type="nucleotide sequence ID" value="NZ_JACVXA010000042.1"/>
</dbReference>
<keyword evidence="3 6" id="KW-0812">Transmembrane</keyword>
<feature type="transmembrane region" description="Helical" evidence="6">
    <location>
        <begin position="75"/>
        <end position="93"/>
    </location>
</feature>